<dbReference type="InterPro" id="IPR010177">
    <property type="entry name" value="Paired_CXXCH_1"/>
</dbReference>
<evidence type="ECO:0000313" key="3">
    <source>
        <dbReference type="EMBL" id="VAX21827.1"/>
    </source>
</evidence>
<proteinExistence type="predicted"/>
<dbReference type="PANTHER" id="PTHR35038:SF6">
    <property type="entry name" value="SURFACE LOCALIZED DECAHEME CYTOCHROME C LIPOPROTEIN"/>
    <property type="match status" value="1"/>
</dbReference>
<feature type="domain" description="Doubled CXXCH motif" evidence="2">
    <location>
        <begin position="262"/>
        <end position="302"/>
    </location>
</feature>
<dbReference type="GO" id="GO:0016491">
    <property type="term" value="F:oxidoreductase activity"/>
    <property type="evidence" value="ECO:0007669"/>
    <property type="project" value="TreeGrafter"/>
</dbReference>
<dbReference type="Pfam" id="PF09699">
    <property type="entry name" value="Paired_CXXCH_1"/>
    <property type="match status" value="1"/>
</dbReference>
<evidence type="ECO:0000256" key="1">
    <source>
        <dbReference type="ARBA" id="ARBA00022729"/>
    </source>
</evidence>
<name>A0A3B1CYZ3_9ZZZZ</name>
<gene>
    <name evidence="3" type="ORF">MNBD_NITROSPINAE01-250</name>
</gene>
<dbReference type="EMBL" id="UOGC01000126">
    <property type="protein sequence ID" value="VAX21827.1"/>
    <property type="molecule type" value="Genomic_DNA"/>
</dbReference>
<dbReference type="InterPro" id="IPR036280">
    <property type="entry name" value="Multihaem_cyt_sf"/>
</dbReference>
<reference evidence="3" key="1">
    <citation type="submission" date="2018-06" db="EMBL/GenBank/DDBJ databases">
        <authorList>
            <person name="Zhirakovskaya E."/>
        </authorList>
    </citation>
    <scope>NUCLEOTIDE SEQUENCE</scope>
</reference>
<organism evidence="3">
    <name type="scientific">hydrothermal vent metagenome</name>
    <dbReference type="NCBI Taxonomy" id="652676"/>
    <lineage>
        <taxon>unclassified sequences</taxon>
        <taxon>metagenomes</taxon>
        <taxon>ecological metagenomes</taxon>
    </lineage>
</organism>
<keyword evidence="1" id="KW-0732">Signal</keyword>
<protein>
    <submittedName>
        <fullName evidence="3">Cytochrome c family protein</fullName>
    </submittedName>
</protein>
<evidence type="ECO:0000259" key="2">
    <source>
        <dbReference type="Pfam" id="PF09699"/>
    </source>
</evidence>
<dbReference type="PANTHER" id="PTHR35038">
    <property type="entry name" value="DISSIMILATORY SULFITE REDUCTASE SIRA"/>
    <property type="match status" value="1"/>
</dbReference>
<dbReference type="SUPFAM" id="SSF48695">
    <property type="entry name" value="Multiheme cytochromes"/>
    <property type="match status" value="1"/>
</dbReference>
<dbReference type="InterPro" id="IPR051829">
    <property type="entry name" value="Multiheme_Cytochr_ET"/>
</dbReference>
<accession>A0A3B1CYZ3</accession>
<sequence>MALIATLGVSTAFAQWDPTSKASNLGSIVNTRHNMTQSYIGSSGMAGFMDYSRNNYAEVCVYCHTPHGSNSTINAPLWNRTNKTTTYTLYSKQLTSGQTPTQPGLNSLTCLSCHDGTVAIDSIINMPTTQTTAYGGNYSAGQETTQNNTFLDAWTNPSGIAVNDHGTLWNSASGYFSGPYNCNRCHTQGNVWGIPDFAPFLVGTDLSNDHPVGVQLPDPAVYDFNATTGIDGSLKFYDTNTNGRADTNEVRLYDTGDGYEVECASCHDPHGAPSAGPGSARIASFLRVDNTGSTLCLTCHDK</sequence>
<dbReference type="AlphaFoldDB" id="A0A3B1CYZ3"/>